<feature type="domain" description="Ubiquitin-like" evidence="1">
    <location>
        <begin position="139"/>
        <end position="186"/>
    </location>
</feature>
<dbReference type="Gene3D" id="3.10.20.90">
    <property type="entry name" value="Phosphatidylinositol 3-kinase Catalytic Subunit, Chain A, domain 1"/>
    <property type="match status" value="1"/>
</dbReference>
<sequence length="255" mass="28125">MADFKLREEEPIGGRTIDDLVDGVAEDLGLTREAHLEVKLHLRQNYIRSIKALEDGLKDKKLCGIVHPYVADALLNRLYKIPNETFEVDVYPSSRLVTRNPTHFKNVAIFVHRVAPIPGSSKGKLACTWAFDLDPEECSVAELKRRLELLASTSSERMRLVFNGFTLTATNALAEYDIQGGDSLYLYTVKDPNETTVICCSGEETPHTSAPAAQCCCCTSPPHGATCSAEPCVATLQDSCRYRTVRKGGAEYPTV</sequence>
<keyword evidence="3" id="KW-1185">Reference proteome</keyword>
<gene>
    <name evidence="2" type="ORF">cyc_04536</name>
</gene>
<dbReference type="InterPro" id="IPR029071">
    <property type="entry name" value="Ubiquitin-like_domsf"/>
</dbReference>
<name>A0A1D3DB89_9EIME</name>
<organism evidence="2 3">
    <name type="scientific">Cyclospora cayetanensis</name>
    <dbReference type="NCBI Taxonomy" id="88456"/>
    <lineage>
        <taxon>Eukaryota</taxon>
        <taxon>Sar</taxon>
        <taxon>Alveolata</taxon>
        <taxon>Apicomplexa</taxon>
        <taxon>Conoidasida</taxon>
        <taxon>Coccidia</taxon>
        <taxon>Eucoccidiorida</taxon>
        <taxon>Eimeriorina</taxon>
        <taxon>Eimeriidae</taxon>
        <taxon>Cyclospora</taxon>
    </lineage>
</organism>
<comment type="caution">
    <text evidence="2">The sequence shown here is derived from an EMBL/GenBank/DDBJ whole genome shotgun (WGS) entry which is preliminary data.</text>
</comment>
<dbReference type="SUPFAM" id="SSF54236">
    <property type="entry name" value="Ubiquitin-like"/>
    <property type="match status" value="1"/>
</dbReference>
<dbReference type="VEuPathDB" id="ToxoDB:LOC34621058"/>
<dbReference type="InParanoid" id="A0A1D3DB89"/>
<dbReference type="Proteomes" id="UP000095192">
    <property type="component" value="Unassembled WGS sequence"/>
</dbReference>
<evidence type="ECO:0000313" key="2">
    <source>
        <dbReference type="EMBL" id="OEH80695.1"/>
    </source>
</evidence>
<dbReference type="PROSITE" id="PS50053">
    <property type="entry name" value="UBIQUITIN_2"/>
    <property type="match status" value="1"/>
</dbReference>
<dbReference type="CDD" id="cd17039">
    <property type="entry name" value="Ubl_ubiquitin_like"/>
    <property type="match status" value="1"/>
</dbReference>
<accession>A0A1D3DB89</accession>
<dbReference type="VEuPathDB" id="ToxoDB:cyc_04536"/>
<dbReference type="Pfam" id="PF00240">
    <property type="entry name" value="ubiquitin"/>
    <property type="match status" value="1"/>
</dbReference>
<dbReference type="InterPro" id="IPR000626">
    <property type="entry name" value="Ubiquitin-like_dom"/>
</dbReference>
<dbReference type="AlphaFoldDB" id="A0A1D3DB89"/>
<protein>
    <recommendedName>
        <fullName evidence="1">Ubiquitin-like domain-containing protein</fullName>
    </recommendedName>
</protein>
<proteinExistence type="predicted"/>
<reference evidence="2 3" key="1">
    <citation type="journal article" date="2016" name="BMC Genomics">
        <title>Comparative genomics reveals Cyclospora cayetanensis possesses coccidia-like metabolism and invasion components but unique surface antigens.</title>
        <authorList>
            <person name="Liu S."/>
            <person name="Wang L."/>
            <person name="Zheng H."/>
            <person name="Xu Z."/>
            <person name="Roellig D.M."/>
            <person name="Li N."/>
            <person name="Frace M.A."/>
            <person name="Tang K."/>
            <person name="Arrowood M.J."/>
            <person name="Moss D.M."/>
            <person name="Zhang L."/>
            <person name="Feng Y."/>
            <person name="Xiao L."/>
        </authorList>
    </citation>
    <scope>NUCLEOTIDE SEQUENCE [LARGE SCALE GENOMIC DNA]</scope>
    <source>
        <strain evidence="2 3">CHN_HEN01</strain>
    </source>
</reference>
<evidence type="ECO:0000313" key="3">
    <source>
        <dbReference type="Proteomes" id="UP000095192"/>
    </source>
</evidence>
<dbReference type="EMBL" id="JROU02000003">
    <property type="protein sequence ID" value="OEH80695.1"/>
    <property type="molecule type" value="Genomic_DNA"/>
</dbReference>
<evidence type="ECO:0000259" key="1">
    <source>
        <dbReference type="PROSITE" id="PS50053"/>
    </source>
</evidence>